<dbReference type="Pfam" id="PF01250">
    <property type="entry name" value="Ribosomal_S6"/>
    <property type="match status" value="1"/>
</dbReference>
<dbReference type="InterPro" id="IPR000529">
    <property type="entry name" value="Ribosomal_bS6"/>
</dbReference>
<dbReference type="Gene3D" id="3.30.70.60">
    <property type="match status" value="1"/>
</dbReference>
<accession>A0A2H0RJB1</accession>
<dbReference type="InterPro" id="IPR014717">
    <property type="entry name" value="Transl_elong_EF1B/ribsomal_bS6"/>
</dbReference>
<sequence length="245" mass="27578">MLRNDGRFSLSCASPPHKRHPHFQSPNKVKGKRVKEKGWVNVFQNYRIIQTFSFLLSPFSFSLGGGLRGSYFSAIVITMIETENKDTQDISPKLYELGYLLLPQIAESEVGNAVLELKQEVEKRGGTIMEEGEVGMRALAYTVSTVEEHKRKDHNNAYFGWFKFTLLPANAEDLRLGLVATRNVIRSLIMKTDPTPAPRILSVRKATIDTLPLVESITKKEKEVGEPLTDNAVAELDKEIEQMLA</sequence>
<protein>
    <recommendedName>
        <fullName evidence="2">Small ribosomal subunit protein bS6</fullName>
    </recommendedName>
    <alternativeName>
        <fullName evidence="3">30S ribosomal protein S6</fullName>
    </alternativeName>
</protein>
<name>A0A2H0RJB1_9BACT</name>
<feature type="region of interest" description="Disordered" evidence="4">
    <location>
        <begin position="1"/>
        <end position="29"/>
    </location>
</feature>
<evidence type="ECO:0000313" key="5">
    <source>
        <dbReference type="EMBL" id="PIR46629.1"/>
    </source>
</evidence>
<evidence type="ECO:0000256" key="2">
    <source>
        <dbReference type="ARBA" id="ARBA00035294"/>
    </source>
</evidence>
<evidence type="ECO:0000256" key="4">
    <source>
        <dbReference type="SAM" id="MobiDB-lite"/>
    </source>
</evidence>
<dbReference type="GO" id="GO:0019843">
    <property type="term" value="F:rRNA binding"/>
    <property type="evidence" value="ECO:0007669"/>
    <property type="project" value="InterPro"/>
</dbReference>
<evidence type="ECO:0000313" key="6">
    <source>
        <dbReference type="Proteomes" id="UP000230833"/>
    </source>
</evidence>
<comment type="similarity">
    <text evidence="1">Belongs to the bacterial ribosomal protein bS6 family.</text>
</comment>
<comment type="caution">
    <text evidence="5">The sequence shown here is derived from an EMBL/GenBank/DDBJ whole genome shotgun (WGS) entry which is preliminary data.</text>
</comment>
<organism evidence="5 6">
    <name type="scientific">Candidatus Vogelbacteria bacterium CG10_big_fil_rev_8_21_14_0_10_45_14</name>
    <dbReference type="NCBI Taxonomy" id="1975042"/>
    <lineage>
        <taxon>Bacteria</taxon>
        <taxon>Candidatus Vogeliibacteriota</taxon>
    </lineage>
</organism>
<evidence type="ECO:0000256" key="3">
    <source>
        <dbReference type="ARBA" id="ARBA00035520"/>
    </source>
</evidence>
<dbReference type="InterPro" id="IPR035980">
    <property type="entry name" value="Ribosomal_bS6_sf"/>
</dbReference>
<dbReference type="EMBL" id="PCYL01000033">
    <property type="protein sequence ID" value="PIR46629.1"/>
    <property type="molecule type" value="Genomic_DNA"/>
</dbReference>
<reference evidence="5 6" key="1">
    <citation type="submission" date="2017-09" db="EMBL/GenBank/DDBJ databases">
        <title>Depth-based differentiation of microbial function through sediment-hosted aquifers and enrichment of novel symbionts in the deep terrestrial subsurface.</title>
        <authorList>
            <person name="Probst A.J."/>
            <person name="Ladd B."/>
            <person name="Jarett J.K."/>
            <person name="Geller-Mcgrath D.E."/>
            <person name="Sieber C.M."/>
            <person name="Emerson J.B."/>
            <person name="Anantharaman K."/>
            <person name="Thomas B.C."/>
            <person name="Malmstrom R."/>
            <person name="Stieglmeier M."/>
            <person name="Klingl A."/>
            <person name="Woyke T."/>
            <person name="Ryan C.M."/>
            <person name="Banfield J.F."/>
        </authorList>
    </citation>
    <scope>NUCLEOTIDE SEQUENCE [LARGE SCALE GENOMIC DNA]</scope>
    <source>
        <strain evidence="5">CG10_big_fil_rev_8_21_14_0_10_45_14</strain>
    </source>
</reference>
<dbReference type="SUPFAM" id="SSF54995">
    <property type="entry name" value="Ribosomal protein S6"/>
    <property type="match status" value="1"/>
</dbReference>
<dbReference type="Proteomes" id="UP000230833">
    <property type="component" value="Unassembled WGS sequence"/>
</dbReference>
<proteinExistence type="inferred from homology"/>
<dbReference type="GO" id="GO:0006412">
    <property type="term" value="P:translation"/>
    <property type="evidence" value="ECO:0007669"/>
    <property type="project" value="InterPro"/>
</dbReference>
<gene>
    <name evidence="5" type="ORF">COV07_03100</name>
</gene>
<dbReference type="GO" id="GO:0003735">
    <property type="term" value="F:structural constituent of ribosome"/>
    <property type="evidence" value="ECO:0007669"/>
    <property type="project" value="InterPro"/>
</dbReference>
<dbReference type="GO" id="GO:0005840">
    <property type="term" value="C:ribosome"/>
    <property type="evidence" value="ECO:0007669"/>
    <property type="project" value="InterPro"/>
</dbReference>
<dbReference type="AlphaFoldDB" id="A0A2H0RJB1"/>
<evidence type="ECO:0000256" key="1">
    <source>
        <dbReference type="ARBA" id="ARBA00009512"/>
    </source>
</evidence>